<evidence type="ECO:0000256" key="3">
    <source>
        <dbReference type="ARBA" id="ARBA00022801"/>
    </source>
</evidence>
<dbReference type="InterPro" id="IPR001314">
    <property type="entry name" value="Peptidase_S1A"/>
</dbReference>
<accession>A0A7K9H7Y6</accession>
<dbReference type="SUPFAM" id="SSF50494">
    <property type="entry name" value="Trypsin-like serine proteases"/>
    <property type="match status" value="1"/>
</dbReference>
<evidence type="ECO:0000313" key="8">
    <source>
        <dbReference type="Proteomes" id="UP000534107"/>
    </source>
</evidence>
<comment type="similarity">
    <text evidence="1">Belongs to the peptidase S1 family. Snake venom subfamily.</text>
</comment>
<dbReference type="FunFam" id="2.40.10.10:FF:000010">
    <property type="entry name" value="Kallikrein related peptidase 11"/>
    <property type="match status" value="1"/>
</dbReference>
<dbReference type="Proteomes" id="UP000534107">
    <property type="component" value="Unassembled WGS sequence"/>
</dbReference>
<dbReference type="AlphaFoldDB" id="A0A7K9H7Y6"/>
<dbReference type="PRINTS" id="PR00722">
    <property type="entry name" value="CHYMOTRYPSIN"/>
</dbReference>
<dbReference type="GO" id="GO:0006508">
    <property type="term" value="P:proteolysis"/>
    <property type="evidence" value="ECO:0007669"/>
    <property type="project" value="UniProtKB-KW"/>
</dbReference>
<proteinExistence type="inferred from homology"/>
<dbReference type="OrthoDB" id="10012881at2759"/>
<protein>
    <submittedName>
        <fullName evidence="7">TRY2 protein</fullName>
    </submittedName>
</protein>
<dbReference type="SMART" id="SM00020">
    <property type="entry name" value="Tryp_SPc"/>
    <property type="match status" value="1"/>
</dbReference>
<dbReference type="GO" id="GO:0004252">
    <property type="term" value="F:serine-type endopeptidase activity"/>
    <property type="evidence" value="ECO:0007669"/>
    <property type="project" value="InterPro"/>
</dbReference>
<dbReference type="InterPro" id="IPR033116">
    <property type="entry name" value="TRYPSIN_SER"/>
</dbReference>
<dbReference type="EMBL" id="VWZO01000720">
    <property type="protein sequence ID" value="NXH09576.1"/>
    <property type="molecule type" value="Genomic_DNA"/>
</dbReference>
<keyword evidence="5" id="KW-1015">Disulfide bond</keyword>
<evidence type="ECO:0000256" key="1">
    <source>
        <dbReference type="ARBA" id="ARBA00009228"/>
    </source>
</evidence>
<reference evidence="7 8" key="1">
    <citation type="submission" date="2019-09" db="EMBL/GenBank/DDBJ databases">
        <title>Bird 10,000 Genomes (B10K) Project - Family phase.</title>
        <authorList>
            <person name="Zhang G."/>
        </authorList>
    </citation>
    <scope>NUCLEOTIDE SEQUENCE [LARGE SCALE GENOMIC DNA]</scope>
    <source>
        <strain evidence="7">B10K-DU-001-16</strain>
        <tissue evidence="7">Muscle</tissue>
    </source>
</reference>
<keyword evidence="3" id="KW-0378">Hydrolase</keyword>
<feature type="non-terminal residue" evidence="7">
    <location>
        <position position="1"/>
    </location>
</feature>
<dbReference type="CDD" id="cd00190">
    <property type="entry name" value="Tryp_SPc"/>
    <property type="match status" value="1"/>
</dbReference>
<feature type="domain" description="Peptidase S1" evidence="6">
    <location>
        <begin position="1"/>
        <end position="176"/>
    </location>
</feature>
<sequence length="176" mass="19295">LRVRLGEYDLQRWEGTEQSRWVTKAIPHPAFNPSTLDNDLMLLKLNQPVELGSAVSLLPLPRRCAPAGATCLVSGWGTVTTPKVTTPRFLICADVSIVPRNECRQAYPQQITPNMLCAGVRNQRIDSCQGDSGGPLSCNGTLQGIVSWGLQTCALPGRPGVYTKVCNYVNWILRTM</sequence>
<evidence type="ECO:0000256" key="5">
    <source>
        <dbReference type="ARBA" id="ARBA00023157"/>
    </source>
</evidence>
<dbReference type="PROSITE" id="PS00135">
    <property type="entry name" value="TRYPSIN_SER"/>
    <property type="match status" value="1"/>
</dbReference>
<dbReference type="Pfam" id="PF00089">
    <property type="entry name" value="Trypsin"/>
    <property type="match status" value="1"/>
</dbReference>
<dbReference type="InterPro" id="IPR009003">
    <property type="entry name" value="Peptidase_S1_PA"/>
</dbReference>
<dbReference type="PANTHER" id="PTHR24271">
    <property type="entry name" value="KALLIKREIN-RELATED"/>
    <property type="match status" value="1"/>
</dbReference>
<dbReference type="PANTHER" id="PTHR24271:SF48">
    <property type="entry name" value="KALLIKREIN-14"/>
    <property type="match status" value="1"/>
</dbReference>
<evidence type="ECO:0000256" key="2">
    <source>
        <dbReference type="ARBA" id="ARBA00022670"/>
    </source>
</evidence>
<dbReference type="GO" id="GO:0030141">
    <property type="term" value="C:secretory granule"/>
    <property type="evidence" value="ECO:0007669"/>
    <property type="project" value="TreeGrafter"/>
</dbReference>
<gene>
    <name evidence="7" type="primary">Prss2</name>
    <name evidence="7" type="ORF">BUCCAP_R06821</name>
</gene>
<dbReference type="InterPro" id="IPR043504">
    <property type="entry name" value="Peptidase_S1_PA_chymotrypsin"/>
</dbReference>
<comment type="caution">
    <text evidence="7">The sequence shown here is derived from an EMBL/GenBank/DDBJ whole genome shotgun (WGS) entry which is preliminary data.</text>
</comment>
<keyword evidence="4" id="KW-0720">Serine protease</keyword>
<dbReference type="PROSITE" id="PS50240">
    <property type="entry name" value="TRYPSIN_DOM"/>
    <property type="match status" value="1"/>
</dbReference>
<organism evidence="7 8">
    <name type="scientific">Bucco capensis</name>
    <name type="common">collared puffbird</name>
    <dbReference type="NCBI Taxonomy" id="135168"/>
    <lineage>
        <taxon>Eukaryota</taxon>
        <taxon>Metazoa</taxon>
        <taxon>Chordata</taxon>
        <taxon>Craniata</taxon>
        <taxon>Vertebrata</taxon>
        <taxon>Euteleostomi</taxon>
        <taxon>Archelosauria</taxon>
        <taxon>Archosauria</taxon>
        <taxon>Dinosauria</taxon>
        <taxon>Saurischia</taxon>
        <taxon>Theropoda</taxon>
        <taxon>Coelurosauria</taxon>
        <taxon>Aves</taxon>
        <taxon>Neognathae</taxon>
        <taxon>Neoaves</taxon>
        <taxon>Telluraves</taxon>
        <taxon>Coraciimorphae</taxon>
        <taxon>Piciformes</taxon>
        <taxon>Bucconidae</taxon>
        <taxon>Bucco</taxon>
    </lineage>
</organism>
<feature type="non-terminal residue" evidence="7">
    <location>
        <position position="176"/>
    </location>
</feature>
<name>A0A7K9H7Y6_9PICI</name>
<evidence type="ECO:0000256" key="4">
    <source>
        <dbReference type="ARBA" id="ARBA00022825"/>
    </source>
</evidence>
<evidence type="ECO:0000313" key="7">
    <source>
        <dbReference type="EMBL" id="NXH09576.1"/>
    </source>
</evidence>
<keyword evidence="2" id="KW-0645">Protease</keyword>
<keyword evidence="8" id="KW-1185">Reference proteome</keyword>
<dbReference type="InterPro" id="IPR001254">
    <property type="entry name" value="Trypsin_dom"/>
</dbReference>
<dbReference type="Gene3D" id="2.40.10.10">
    <property type="entry name" value="Trypsin-like serine proteases"/>
    <property type="match status" value="2"/>
</dbReference>
<evidence type="ECO:0000259" key="6">
    <source>
        <dbReference type="PROSITE" id="PS50240"/>
    </source>
</evidence>